<dbReference type="AlphaFoldDB" id="A0AAV7TVG4"/>
<dbReference type="Proteomes" id="UP001066276">
    <property type="component" value="Chromosome 3_2"/>
</dbReference>
<protein>
    <submittedName>
        <fullName evidence="2">Uncharacterized protein</fullName>
    </submittedName>
</protein>
<organism evidence="2 3">
    <name type="scientific">Pleurodeles waltl</name>
    <name type="common">Iberian ribbed newt</name>
    <dbReference type="NCBI Taxonomy" id="8319"/>
    <lineage>
        <taxon>Eukaryota</taxon>
        <taxon>Metazoa</taxon>
        <taxon>Chordata</taxon>
        <taxon>Craniata</taxon>
        <taxon>Vertebrata</taxon>
        <taxon>Euteleostomi</taxon>
        <taxon>Amphibia</taxon>
        <taxon>Batrachia</taxon>
        <taxon>Caudata</taxon>
        <taxon>Salamandroidea</taxon>
        <taxon>Salamandridae</taxon>
        <taxon>Pleurodelinae</taxon>
        <taxon>Pleurodeles</taxon>
    </lineage>
</organism>
<evidence type="ECO:0000313" key="2">
    <source>
        <dbReference type="EMBL" id="KAJ1179618.1"/>
    </source>
</evidence>
<feature type="region of interest" description="Disordered" evidence="1">
    <location>
        <begin position="1"/>
        <end position="38"/>
    </location>
</feature>
<evidence type="ECO:0000313" key="3">
    <source>
        <dbReference type="Proteomes" id="UP001066276"/>
    </source>
</evidence>
<keyword evidence="3" id="KW-1185">Reference proteome</keyword>
<gene>
    <name evidence="2" type="ORF">NDU88_004852</name>
</gene>
<evidence type="ECO:0000256" key="1">
    <source>
        <dbReference type="SAM" id="MobiDB-lite"/>
    </source>
</evidence>
<comment type="caution">
    <text evidence="2">The sequence shown here is derived from an EMBL/GenBank/DDBJ whole genome shotgun (WGS) entry which is preliminary data.</text>
</comment>
<proteinExistence type="predicted"/>
<sequence>MTGQDRVPHAMQQIKMDSYTDNNRDVQPPSEGDARSSSQVSVIKKAEILVVMEKLQYLLEMKVDLESVDVNLLCEDLCKMNERTLTSERTVNELQAEVAILRNMVKSLADLSHQLDNGLEDAEYQRGRTGWRSPHTSAILSAGLWKH</sequence>
<dbReference type="EMBL" id="JANPWB010000006">
    <property type="protein sequence ID" value="KAJ1179618.1"/>
    <property type="molecule type" value="Genomic_DNA"/>
</dbReference>
<reference evidence="2" key="1">
    <citation type="journal article" date="2022" name="bioRxiv">
        <title>Sequencing and chromosome-scale assembly of the giantPleurodeles waltlgenome.</title>
        <authorList>
            <person name="Brown T."/>
            <person name="Elewa A."/>
            <person name="Iarovenko S."/>
            <person name="Subramanian E."/>
            <person name="Araus A.J."/>
            <person name="Petzold A."/>
            <person name="Susuki M."/>
            <person name="Suzuki K.-i.T."/>
            <person name="Hayashi T."/>
            <person name="Toyoda A."/>
            <person name="Oliveira C."/>
            <person name="Osipova E."/>
            <person name="Leigh N.D."/>
            <person name="Simon A."/>
            <person name="Yun M.H."/>
        </authorList>
    </citation>
    <scope>NUCLEOTIDE SEQUENCE</scope>
    <source>
        <strain evidence="2">20211129_DDA</strain>
        <tissue evidence="2">Liver</tissue>
    </source>
</reference>
<accession>A0AAV7TVG4</accession>
<name>A0AAV7TVG4_PLEWA</name>